<dbReference type="GO" id="GO:0006261">
    <property type="term" value="P:DNA-templated DNA replication"/>
    <property type="evidence" value="ECO:0007669"/>
    <property type="project" value="TreeGrafter"/>
</dbReference>
<keyword evidence="4" id="KW-1185">Reference proteome</keyword>
<comment type="caution">
    <text evidence="3">The sequence shown here is derived from an EMBL/GenBank/DDBJ whole genome shotgun (WGS) entry which is preliminary data.</text>
</comment>
<dbReference type="EMBL" id="RSCD01000008">
    <property type="protein sequence ID" value="RSH91377.1"/>
    <property type="molecule type" value="Genomic_DNA"/>
</dbReference>
<dbReference type="STRING" id="1890683.A0A427YJX7"/>
<comment type="subcellular location">
    <subcellularLocation>
        <location evidence="1">Nucleus</location>
    </subcellularLocation>
</comment>
<reference evidence="3 4" key="1">
    <citation type="submission" date="2018-11" db="EMBL/GenBank/DDBJ databases">
        <title>Genome sequence of Saitozyma podzolica DSM 27192.</title>
        <authorList>
            <person name="Aliyu H."/>
            <person name="Gorte O."/>
            <person name="Ochsenreither K."/>
        </authorList>
    </citation>
    <scope>NUCLEOTIDE SEQUENCE [LARGE SCALE GENOMIC DNA]</scope>
    <source>
        <strain evidence="3 4">DSM 27192</strain>
    </source>
</reference>
<protein>
    <recommendedName>
        <fullName evidence="5">Mini-chromosome maintenance complex-binding protein</fullName>
    </recommendedName>
</protein>
<dbReference type="OrthoDB" id="329666at2759"/>
<name>A0A427YJX7_9TREE</name>
<dbReference type="Pfam" id="PF09739">
    <property type="entry name" value="MCM_bind"/>
    <property type="match status" value="1"/>
</dbReference>
<evidence type="ECO:0008006" key="5">
    <source>
        <dbReference type="Google" id="ProtNLM"/>
    </source>
</evidence>
<dbReference type="GO" id="GO:0003682">
    <property type="term" value="F:chromatin binding"/>
    <property type="evidence" value="ECO:0007669"/>
    <property type="project" value="TreeGrafter"/>
</dbReference>
<proteinExistence type="predicted"/>
<accession>A0A427YJX7</accession>
<dbReference type="AlphaFoldDB" id="A0A427YJX7"/>
<dbReference type="PANTHER" id="PTHR13489:SF0">
    <property type="entry name" value="MINI-CHROMOSOME MAINTENANCE COMPLEX-BINDING PROTEIN"/>
    <property type="match status" value="1"/>
</dbReference>
<organism evidence="3 4">
    <name type="scientific">Saitozyma podzolica</name>
    <dbReference type="NCBI Taxonomy" id="1890683"/>
    <lineage>
        <taxon>Eukaryota</taxon>
        <taxon>Fungi</taxon>
        <taxon>Dikarya</taxon>
        <taxon>Basidiomycota</taxon>
        <taxon>Agaricomycotina</taxon>
        <taxon>Tremellomycetes</taxon>
        <taxon>Tremellales</taxon>
        <taxon>Trimorphomycetaceae</taxon>
        <taxon>Saitozyma</taxon>
    </lineage>
</organism>
<gene>
    <name evidence="3" type="ORF">EHS25_009676</name>
</gene>
<dbReference type="Proteomes" id="UP000279259">
    <property type="component" value="Unassembled WGS sequence"/>
</dbReference>
<evidence type="ECO:0000256" key="2">
    <source>
        <dbReference type="ARBA" id="ARBA00023242"/>
    </source>
</evidence>
<dbReference type="PANTHER" id="PTHR13489">
    <property type="entry name" value="MINI-CHROMOSOME MAINTENANCE COMPLEX-BINDING PROTEIN"/>
    <property type="match status" value="1"/>
</dbReference>
<dbReference type="InterPro" id="IPR019140">
    <property type="entry name" value="MCM_complex-bd"/>
</dbReference>
<evidence type="ECO:0000313" key="4">
    <source>
        <dbReference type="Proteomes" id="UP000279259"/>
    </source>
</evidence>
<evidence type="ECO:0000256" key="1">
    <source>
        <dbReference type="ARBA" id="ARBA00004123"/>
    </source>
</evidence>
<evidence type="ECO:0000313" key="3">
    <source>
        <dbReference type="EMBL" id="RSH91377.1"/>
    </source>
</evidence>
<keyword evidence="2" id="KW-0539">Nucleus</keyword>
<dbReference type="GO" id="GO:0005634">
    <property type="term" value="C:nucleus"/>
    <property type="evidence" value="ECO:0007669"/>
    <property type="project" value="UniProtKB-SubCell"/>
</dbReference>
<sequence length="516" mass="55926">MLDTASIIRTALREHDVEAELPDDVDAFIKQTQEILKQPSTIPAYSRSSPALSLVSFRCMLQDTGYPMEVYVSGQEQTEPEDELDWSQLQERWVGWAVEIPGQQDWTRGDTLGINGLSVNDAPRHSAALGKKFPLPEKRDSYLGALVKVYDDVSYRPASTHNLLGIVSSASLPSPATHDDQEEDGVSVAAIHVLGIASVSPTESTAIRTSIREELIDHLASAFDPPDKIAAEYLLLNLISSPTVRPAALSPLGTLSLNFIQSSPASTSAIASAIGQLVPAMVPVALSLDRLHSTTFSPVSSDSASLDAGLLQLSDGTVLVIDETGMGEGGKLEDRAVKNLRALSETMSEQKLRYEYPYMEGLKMDCALRAIVVSDGKSLLPADVHFPLLPSAAPSSRPSTTQPQLNAFRSYLAACSTPDHAAKIVIPEDVAELIQEDFVRSRQHPTGNTTVGDAELGLKRKMRVARVMALSYPDARLTKVVWEQTASLDEEAQARLKQRAAVRRNVKLGQPNGQDQ</sequence>